<feature type="region of interest" description="Disordered" evidence="1">
    <location>
        <begin position="25"/>
        <end position="45"/>
    </location>
</feature>
<dbReference type="EMBL" id="JAVEPI010000003">
    <property type="protein sequence ID" value="KAK1442503.1"/>
    <property type="molecule type" value="Genomic_DNA"/>
</dbReference>
<evidence type="ECO:0000313" key="2">
    <source>
        <dbReference type="EMBL" id="KAK1442503.1"/>
    </source>
</evidence>
<comment type="caution">
    <text evidence="2">The sequence shown here is derived from an EMBL/GenBank/DDBJ whole genome shotgun (WGS) entry which is preliminary data.</text>
</comment>
<evidence type="ECO:0000313" key="3">
    <source>
        <dbReference type="Proteomes" id="UP001230268"/>
    </source>
</evidence>
<gene>
    <name evidence="2" type="ORF">BgAZ_300210</name>
</gene>
<organism evidence="2 3">
    <name type="scientific">Babesia gibsoni</name>
    <dbReference type="NCBI Taxonomy" id="33632"/>
    <lineage>
        <taxon>Eukaryota</taxon>
        <taxon>Sar</taxon>
        <taxon>Alveolata</taxon>
        <taxon>Apicomplexa</taxon>
        <taxon>Aconoidasida</taxon>
        <taxon>Piroplasmida</taxon>
        <taxon>Babesiidae</taxon>
        <taxon>Babesia</taxon>
    </lineage>
</organism>
<evidence type="ECO:0000256" key="1">
    <source>
        <dbReference type="SAM" id="MobiDB-lite"/>
    </source>
</evidence>
<sequence>MYIRPCLVTRRYIATRPTKEQLAPLPAAPLGRKPTGYRGNHQHKKDLYDPVYPTTKVPAALVPRFPLDWRNAGRFVLTAAMAKLENRRLLRHSQSLRFQQEGPCGPRCSVHCSKSPYRCLCAWRVTGAYAHSNNVDNILLSFKGPIHSPKLFTVPRPVAKKNKDHAQKLVLDESGSYKVDKKLYRYSVFNDRDIKPVSAYHGQVQEYEPTFKI</sequence>
<protein>
    <submittedName>
        <fullName evidence="2">Uncharacterized protein</fullName>
    </submittedName>
</protein>
<dbReference type="Proteomes" id="UP001230268">
    <property type="component" value="Unassembled WGS sequence"/>
</dbReference>
<keyword evidence="3" id="KW-1185">Reference proteome</keyword>
<proteinExistence type="predicted"/>
<dbReference type="AlphaFoldDB" id="A0AAD8PCT4"/>
<accession>A0AAD8PCT4</accession>
<name>A0AAD8PCT4_BABGI</name>
<reference evidence="2" key="1">
    <citation type="submission" date="2023-08" db="EMBL/GenBank/DDBJ databases">
        <title>Draft sequence of the Babesia gibsoni genome.</title>
        <authorList>
            <person name="Yamagishi J.Y."/>
            <person name="Xuan X.X."/>
        </authorList>
    </citation>
    <scope>NUCLEOTIDE SEQUENCE</scope>
    <source>
        <strain evidence="2">Azabu</strain>
    </source>
</reference>